<dbReference type="AlphaFoldDB" id="K2BU69"/>
<gene>
    <name evidence="1" type="ORF">ACD_49C00095G0001</name>
</gene>
<accession>K2BU69</accession>
<evidence type="ECO:0008006" key="2">
    <source>
        <dbReference type="Google" id="ProtNLM"/>
    </source>
</evidence>
<reference evidence="1" key="1">
    <citation type="journal article" date="2012" name="Science">
        <title>Fermentation, hydrogen, and sulfur metabolism in multiple uncultivated bacterial phyla.</title>
        <authorList>
            <person name="Wrighton K.C."/>
            <person name="Thomas B.C."/>
            <person name="Sharon I."/>
            <person name="Miller C.S."/>
            <person name="Castelle C.J."/>
            <person name="VerBerkmoes N.C."/>
            <person name="Wilkins M.J."/>
            <person name="Hettich R.L."/>
            <person name="Lipton M.S."/>
            <person name="Williams K.H."/>
            <person name="Long P.E."/>
            <person name="Banfield J.F."/>
        </authorList>
    </citation>
    <scope>NUCLEOTIDE SEQUENCE [LARGE SCALE GENOMIC DNA]</scope>
</reference>
<sequence length="414" mass="49362">MKKIIIPLFVSFLLISCWKSEEIKQESSVNITNSWVVQTWSIETWSLNTNIWIVEKVETWNISNSWIENNTWVINKSESKVGSNNWIVSNSWINKKTESTINSNTGTENDSWVLTEHIKKFNQFDFNNIKDLYTKDLLTYYYQNLKKERNIENNQTYESLNWKISIIWDWKFIHPVTLTIENKKTWEKNTQIVAYDIKWQENILKNSEKCSKLKVCSDSELENEIINNLDWLDAVRPSYKIFDNNYIIVKNFSSSKLYKIPENGPIDFSIKSNVIISSYELDSVWNSPLLLVREQWSGPDIPFFPCANLISKEDLKTKLSGSRCDLFTLSWIDQFSYNGKLVVFVHTTNQQNNPTEWRYYPKNLYEYVKQESQYLSPETKSLHGEWPKENTFYIYDLSTWKFEKKIEFLWDFNF</sequence>
<protein>
    <recommendedName>
        <fullName evidence="2">Lipoprotein</fullName>
    </recommendedName>
</protein>
<name>K2BU69_9BACT</name>
<comment type="caution">
    <text evidence="1">The sequence shown here is derived from an EMBL/GenBank/DDBJ whole genome shotgun (WGS) entry which is preliminary data.</text>
</comment>
<evidence type="ECO:0000313" key="1">
    <source>
        <dbReference type="EMBL" id="EKD65754.1"/>
    </source>
</evidence>
<proteinExistence type="predicted"/>
<organism evidence="1">
    <name type="scientific">uncultured bacterium</name>
    <name type="common">gcode 4</name>
    <dbReference type="NCBI Taxonomy" id="1234023"/>
    <lineage>
        <taxon>Bacteria</taxon>
        <taxon>environmental samples</taxon>
    </lineage>
</organism>
<dbReference type="EMBL" id="AMFJ01021681">
    <property type="protein sequence ID" value="EKD65754.1"/>
    <property type="molecule type" value="Genomic_DNA"/>
</dbReference>
<dbReference type="PROSITE" id="PS51257">
    <property type="entry name" value="PROKAR_LIPOPROTEIN"/>
    <property type="match status" value="1"/>
</dbReference>